<protein>
    <submittedName>
        <fullName evidence="2">Polyketide cyclase / dehydrase and lipid transport</fullName>
    </submittedName>
</protein>
<dbReference type="STRING" id="310782.SAMN05216499_12091"/>
<feature type="compositionally biased region" description="Low complexity" evidence="1">
    <location>
        <begin position="158"/>
        <end position="169"/>
    </location>
</feature>
<dbReference type="EMBL" id="FRBI01000020">
    <property type="protein sequence ID" value="SHN09887.1"/>
    <property type="molecule type" value="Genomic_DNA"/>
</dbReference>
<dbReference type="CDD" id="cd07812">
    <property type="entry name" value="SRPBCC"/>
    <property type="match status" value="1"/>
</dbReference>
<accession>A0A1M7P177</accession>
<dbReference type="OrthoDB" id="4483486at2"/>
<sequence length="169" mass="18694">MAVRHQLVKRPREDVWAVLADRRAYAEWVTGTSESRSAEGDWPQEGASLEYDVKLGPWSLTGTTVVREEERPSRLALEVDSGRLGTARVDIEIRPWGRESSLVIVDEHPLTGLGGTVHNAAMDVVLHWRHRHMLARLAEVVEGSAGEQRGAKRRESGSRASTSRGGTHA</sequence>
<reference evidence="2 3" key="1">
    <citation type="submission" date="2016-11" db="EMBL/GenBank/DDBJ databases">
        <authorList>
            <person name="Jaros S."/>
            <person name="Januszkiewicz K."/>
            <person name="Wedrychowicz H."/>
        </authorList>
    </citation>
    <scope>NUCLEOTIDE SEQUENCE [LARGE SCALE GENOMIC DNA]</scope>
    <source>
        <strain evidence="2 3">CGMCC 4.2025</strain>
    </source>
</reference>
<keyword evidence="3" id="KW-1185">Reference proteome</keyword>
<feature type="region of interest" description="Disordered" evidence="1">
    <location>
        <begin position="142"/>
        <end position="169"/>
    </location>
</feature>
<dbReference type="SUPFAM" id="SSF55961">
    <property type="entry name" value="Bet v1-like"/>
    <property type="match status" value="1"/>
</dbReference>
<evidence type="ECO:0000256" key="1">
    <source>
        <dbReference type="SAM" id="MobiDB-lite"/>
    </source>
</evidence>
<organism evidence="2 3">
    <name type="scientific">Actinacidiphila paucisporea</name>
    <dbReference type="NCBI Taxonomy" id="310782"/>
    <lineage>
        <taxon>Bacteria</taxon>
        <taxon>Bacillati</taxon>
        <taxon>Actinomycetota</taxon>
        <taxon>Actinomycetes</taxon>
        <taxon>Kitasatosporales</taxon>
        <taxon>Streptomycetaceae</taxon>
        <taxon>Actinacidiphila</taxon>
    </lineage>
</organism>
<dbReference type="Proteomes" id="UP000184111">
    <property type="component" value="Unassembled WGS sequence"/>
</dbReference>
<evidence type="ECO:0000313" key="3">
    <source>
        <dbReference type="Proteomes" id="UP000184111"/>
    </source>
</evidence>
<evidence type="ECO:0000313" key="2">
    <source>
        <dbReference type="EMBL" id="SHN09887.1"/>
    </source>
</evidence>
<gene>
    <name evidence="2" type="ORF">SAMN05216499_12091</name>
</gene>
<dbReference type="Gene3D" id="3.30.530.20">
    <property type="match status" value="1"/>
</dbReference>
<dbReference type="Pfam" id="PF10604">
    <property type="entry name" value="Polyketide_cyc2"/>
    <property type="match status" value="1"/>
</dbReference>
<dbReference type="RefSeq" id="WP_073501365.1">
    <property type="nucleotide sequence ID" value="NZ_FRBI01000020.1"/>
</dbReference>
<proteinExistence type="predicted"/>
<name>A0A1M7P177_9ACTN</name>
<dbReference type="InterPro" id="IPR019587">
    <property type="entry name" value="Polyketide_cyclase/dehydratase"/>
</dbReference>
<dbReference type="InterPro" id="IPR023393">
    <property type="entry name" value="START-like_dom_sf"/>
</dbReference>
<dbReference type="AlphaFoldDB" id="A0A1M7P177"/>